<dbReference type="GO" id="GO:0005737">
    <property type="term" value="C:cytoplasm"/>
    <property type="evidence" value="ECO:0007669"/>
    <property type="project" value="UniProtKB-SubCell"/>
</dbReference>
<dbReference type="SUPFAM" id="SSF51569">
    <property type="entry name" value="Aldolase"/>
    <property type="match status" value="1"/>
</dbReference>
<evidence type="ECO:0000256" key="12">
    <source>
        <dbReference type="HAMAP-Rule" id="MF_00418"/>
    </source>
</evidence>
<evidence type="ECO:0000256" key="15">
    <source>
        <dbReference type="PIRSR" id="PIRSR001365-2"/>
    </source>
</evidence>
<keyword evidence="10 12" id="KW-0704">Schiff base</keyword>
<dbReference type="GO" id="GO:0019877">
    <property type="term" value="P:diaminopimelate biosynthetic process"/>
    <property type="evidence" value="ECO:0007669"/>
    <property type="project" value="UniProtKB-UniRule"/>
</dbReference>
<comment type="subcellular location">
    <subcellularLocation>
        <location evidence="12">Cytoplasm</location>
    </subcellularLocation>
</comment>
<dbReference type="CDD" id="cd00408">
    <property type="entry name" value="DHDPS-like"/>
    <property type="match status" value="1"/>
</dbReference>
<dbReference type="Gene3D" id="3.20.20.70">
    <property type="entry name" value="Aldolase class I"/>
    <property type="match status" value="1"/>
</dbReference>
<dbReference type="AlphaFoldDB" id="A0AB74U7M5"/>
<dbReference type="NCBIfam" id="TIGR00674">
    <property type="entry name" value="dapA"/>
    <property type="match status" value="1"/>
</dbReference>
<evidence type="ECO:0000256" key="4">
    <source>
        <dbReference type="ARBA" id="ARBA00012086"/>
    </source>
</evidence>
<keyword evidence="5 12" id="KW-0963">Cytoplasm</keyword>
<evidence type="ECO:0000256" key="3">
    <source>
        <dbReference type="ARBA" id="ARBA00007592"/>
    </source>
</evidence>
<evidence type="ECO:0000256" key="10">
    <source>
        <dbReference type="ARBA" id="ARBA00023270"/>
    </source>
</evidence>
<protein>
    <recommendedName>
        <fullName evidence="4 12">4-hydroxy-tetrahydrodipicolinate synthase</fullName>
        <shortName evidence="12">HTPA synthase</shortName>
        <ecNumber evidence="4 12">4.3.3.7</ecNumber>
    </recommendedName>
</protein>
<dbReference type="EC" id="4.3.3.7" evidence="4 12"/>
<evidence type="ECO:0000256" key="1">
    <source>
        <dbReference type="ARBA" id="ARBA00003294"/>
    </source>
</evidence>
<dbReference type="InterPro" id="IPR002220">
    <property type="entry name" value="DapA-like"/>
</dbReference>
<evidence type="ECO:0000256" key="14">
    <source>
        <dbReference type="PIRSR" id="PIRSR001365-1"/>
    </source>
</evidence>
<comment type="pathway">
    <text evidence="2 12">Amino-acid biosynthesis; L-lysine biosynthesis via DAP pathway; (S)-tetrahydrodipicolinate from L-aspartate: step 3/4.</text>
</comment>
<evidence type="ECO:0000256" key="8">
    <source>
        <dbReference type="ARBA" id="ARBA00023154"/>
    </source>
</evidence>
<dbReference type="SMART" id="SM01130">
    <property type="entry name" value="DHDPS"/>
    <property type="match status" value="1"/>
</dbReference>
<comment type="similarity">
    <text evidence="3 12 13">Belongs to the DapA family.</text>
</comment>
<dbReference type="PANTHER" id="PTHR12128:SF66">
    <property type="entry name" value="4-HYDROXY-2-OXOGLUTARATE ALDOLASE, MITOCHONDRIAL"/>
    <property type="match status" value="1"/>
</dbReference>
<gene>
    <name evidence="12 16" type="primary">dapA</name>
    <name evidence="16" type="ORF">ABV408_17080</name>
</gene>
<evidence type="ECO:0000256" key="13">
    <source>
        <dbReference type="PIRNR" id="PIRNR001365"/>
    </source>
</evidence>
<evidence type="ECO:0000256" key="6">
    <source>
        <dbReference type="ARBA" id="ARBA00022605"/>
    </source>
</evidence>
<feature type="active site" description="Proton donor/acceptor" evidence="12 14">
    <location>
        <position position="136"/>
    </location>
</feature>
<dbReference type="RefSeq" id="WP_353980088.1">
    <property type="nucleotide sequence ID" value="NZ_CP159578.1"/>
</dbReference>
<feature type="site" description="Part of a proton relay during catalysis" evidence="12">
    <location>
        <position position="47"/>
    </location>
</feature>
<dbReference type="PANTHER" id="PTHR12128">
    <property type="entry name" value="DIHYDRODIPICOLINATE SYNTHASE"/>
    <property type="match status" value="1"/>
</dbReference>
<evidence type="ECO:0000256" key="2">
    <source>
        <dbReference type="ARBA" id="ARBA00005120"/>
    </source>
</evidence>
<dbReference type="InterPro" id="IPR013785">
    <property type="entry name" value="Aldolase_TIM"/>
</dbReference>
<dbReference type="HAMAP" id="MF_00418">
    <property type="entry name" value="DapA"/>
    <property type="match status" value="1"/>
</dbReference>
<keyword evidence="9 12" id="KW-0456">Lyase</keyword>
<feature type="active site" description="Schiff-base intermediate with substrate" evidence="12 14">
    <location>
        <position position="164"/>
    </location>
</feature>
<comment type="function">
    <text evidence="1 12">Catalyzes the condensation of (S)-aspartate-beta-semialdehyde [(S)-ASA] and pyruvate to 4-hydroxy-tetrahydrodipicolinate (HTPA).</text>
</comment>
<organism evidence="16">
    <name type="scientific">Salinicola endophyticus</name>
    <dbReference type="NCBI Taxonomy" id="1949083"/>
    <lineage>
        <taxon>Bacteria</taxon>
        <taxon>Pseudomonadati</taxon>
        <taxon>Pseudomonadota</taxon>
        <taxon>Gammaproteobacteria</taxon>
        <taxon>Oceanospirillales</taxon>
        <taxon>Halomonadaceae</taxon>
        <taxon>Salinicola</taxon>
    </lineage>
</organism>
<accession>A0AB74U7M5</accession>
<feature type="binding site" evidence="12 15">
    <location>
        <position position="206"/>
    </location>
    <ligand>
        <name>pyruvate</name>
        <dbReference type="ChEBI" id="CHEBI:15361"/>
    </ligand>
</feature>
<reference evidence="16" key="1">
    <citation type="submission" date="2024-06" db="EMBL/GenBank/DDBJ databases">
        <title>Complete genome of Salinicola endophyticus HNIBRBA4755.</title>
        <authorList>
            <person name="Shin S.Y."/>
            <person name="Kang H."/>
            <person name="Song J."/>
        </authorList>
    </citation>
    <scope>NUCLEOTIDE SEQUENCE</scope>
    <source>
        <strain evidence="16">HNIBRBA4755</strain>
    </source>
</reference>
<proteinExistence type="inferred from homology"/>
<evidence type="ECO:0000256" key="7">
    <source>
        <dbReference type="ARBA" id="ARBA00022915"/>
    </source>
</evidence>
<evidence type="ECO:0000256" key="5">
    <source>
        <dbReference type="ARBA" id="ARBA00022490"/>
    </source>
</evidence>
<evidence type="ECO:0000256" key="11">
    <source>
        <dbReference type="ARBA" id="ARBA00047836"/>
    </source>
</evidence>
<dbReference type="GO" id="GO:0009089">
    <property type="term" value="P:lysine biosynthetic process via diaminopimelate"/>
    <property type="evidence" value="ECO:0007669"/>
    <property type="project" value="UniProtKB-UniRule"/>
</dbReference>
<comment type="caution">
    <text evidence="12">Was originally thought to be a dihydrodipicolinate synthase (DHDPS), catalyzing the condensation of (S)-aspartate-beta-semialdehyde [(S)-ASA] and pyruvate to dihydrodipicolinate (DHDP). However, it was shown in E.coli that the product of the enzymatic reaction is not dihydrodipicolinate but in fact (4S)-4-hydroxy-2,3,4,5-tetrahydro-(2S)-dipicolinic acid (HTPA), and that the consecutive dehydration reaction leading to DHDP is not spontaneous but catalyzed by DapB.</text>
</comment>
<keyword evidence="8 12" id="KW-0457">Lysine biosynthesis</keyword>
<dbReference type="EMBL" id="CP159578">
    <property type="protein sequence ID" value="XCJ79137.1"/>
    <property type="molecule type" value="Genomic_DNA"/>
</dbReference>
<comment type="caution">
    <text evidence="12">Lacks conserved residue(s) required for the propagation of feature annotation.</text>
</comment>
<dbReference type="GO" id="GO:0008840">
    <property type="term" value="F:4-hydroxy-tetrahydrodipicolinate synthase activity"/>
    <property type="evidence" value="ECO:0007669"/>
    <property type="project" value="UniProtKB-UniRule"/>
</dbReference>
<dbReference type="Pfam" id="PF00701">
    <property type="entry name" value="DHDPS"/>
    <property type="match status" value="1"/>
</dbReference>
<comment type="subunit">
    <text evidence="12">Homotetramer; dimer of dimers.</text>
</comment>
<evidence type="ECO:0000256" key="9">
    <source>
        <dbReference type="ARBA" id="ARBA00023239"/>
    </source>
</evidence>
<dbReference type="InterPro" id="IPR005263">
    <property type="entry name" value="DapA"/>
</dbReference>
<keyword evidence="6 12" id="KW-0028">Amino-acid biosynthesis</keyword>
<keyword evidence="7 12" id="KW-0220">Diaminopimelate biosynthesis</keyword>
<name>A0AB74U7M5_9GAMM</name>
<sequence length="296" mass="31233">MSLAFRGIVPALITPLDVHEEIDEAGLRRLVDTLIGKGVHGLFALGTNGEFFSLSDDEKVRVASIVVEQAAGRVPVFAGTGGYTTRGVIALNARMAEVGVDGLSIITPYFNGATQAELITHYETIAGATELPILLYTIPAKAGVTLEVASVARLAEIPNIRGIKDSGGDFDRLVQLIRLRREDFAVFTGTDSMILWTLMAGGDGAVAATTNAVPDVVMSIWHAWQAGDIDTAREAQEALRPLRSAFALGTMPSVLKTAAELLGMPAGPARAPVQALTPGARASLERALEGYSRVTP</sequence>
<dbReference type="PRINTS" id="PR00146">
    <property type="entry name" value="DHPICSNTHASE"/>
</dbReference>
<dbReference type="PIRSF" id="PIRSF001365">
    <property type="entry name" value="DHDPS"/>
    <property type="match status" value="1"/>
</dbReference>
<comment type="catalytic activity">
    <reaction evidence="11 12">
        <text>L-aspartate 4-semialdehyde + pyruvate = (2S,4S)-4-hydroxy-2,3,4,5-tetrahydrodipicolinate + H2O + H(+)</text>
        <dbReference type="Rhea" id="RHEA:34171"/>
        <dbReference type="ChEBI" id="CHEBI:15361"/>
        <dbReference type="ChEBI" id="CHEBI:15377"/>
        <dbReference type="ChEBI" id="CHEBI:15378"/>
        <dbReference type="ChEBI" id="CHEBI:67139"/>
        <dbReference type="ChEBI" id="CHEBI:537519"/>
        <dbReference type="EC" id="4.3.3.7"/>
    </reaction>
</comment>
<evidence type="ECO:0000313" key="16">
    <source>
        <dbReference type="EMBL" id="XCJ79137.1"/>
    </source>
</evidence>